<reference evidence="2 3" key="1">
    <citation type="journal article" date="2019" name="Commun. Biol.">
        <title>The bagworm genome reveals a unique fibroin gene that provides high tensile strength.</title>
        <authorList>
            <person name="Kono N."/>
            <person name="Nakamura H."/>
            <person name="Ohtoshi R."/>
            <person name="Tomita M."/>
            <person name="Numata K."/>
            <person name="Arakawa K."/>
        </authorList>
    </citation>
    <scope>NUCLEOTIDE SEQUENCE [LARGE SCALE GENOMIC DNA]</scope>
</reference>
<dbReference type="Proteomes" id="UP000299102">
    <property type="component" value="Unassembled WGS sequence"/>
</dbReference>
<accession>A0A4C1WAV3</accession>
<proteinExistence type="predicted"/>
<evidence type="ECO:0000256" key="1">
    <source>
        <dbReference type="SAM" id="MobiDB-lite"/>
    </source>
</evidence>
<evidence type="ECO:0000313" key="2">
    <source>
        <dbReference type="EMBL" id="GBP47277.1"/>
    </source>
</evidence>
<dbReference type="InterPro" id="IPR036691">
    <property type="entry name" value="Endo/exonu/phosph_ase_sf"/>
</dbReference>
<name>A0A4C1WAV3_EUMVA</name>
<dbReference type="OrthoDB" id="7382669at2759"/>
<organism evidence="2 3">
    <name type="scientific">Eumeta variegata</name>
    <name type="common">Bagworm moth</name>
    <name type="synonym">Eumeta japonica</name>
    <dbReference type="NCBI Taxonomy" id="151549"/>
    <lineage>
        <taxon>Eukaryota</taxon>
        <taxon>Metazoa</taxon>
        <taxon>Ecdysozoa</taxon>
        <taxon>Arthropoda</taxon>
        <taxon>Hexapoda</taxon>
        <taxon>Insecta</taxon>
        <taxon>Pterygota</taxon>
        <taxon>Neoptera</taxon>
        <taxon>Endopterygota</taxon>
        <taxon>Lepidoptera</taxon>
        <taxon>Glossata</taxon>
        <taxon>Ditrysia</taxon>
        <taxon>Tineoidea</taxon>
        <taxon>Psychidae</taxon>
        <taxon>Oiketicinae</taxon>
        <taxon>Eumeta</taxon>
    </lineage>
</organism>
<feature type="region of interest" description="Disordered" evidence="1">
    <location>
        <begin position="523"/>
        <end position="549"/>
    </location>
</feature>
<dbReference type="AlphaFoldDB" id="A0A4C1WAV3"/>
<comment type="caution">
    <text evidence="2">The sequence shown here is derived from an EMBL/GenBank/DDBJ whole genome shotgun (WGS) entry which is preliminary data.</text>
</comment>
<evidence type="ECO:0000313" key="3">
    <source>
        <dbReference type="Proteomes" id="UP000299102"/>
    </source>
</evidence>
<dbReference type="EMBL" id="BGZK01000499">
    <property type="protein sequence ID" value="GBP47277.1"/>
    <property type="molecule type" value="Genomic_DNA"/>
</dbReference>
<sequence>MEASSLDEALPSITKRSAVRSWDRGGESNIDLTLSTKNLGVARWTVNDRASSSDHRLITCRVSGAEQSAARNRRTKLVRFRDRRIDWDTFEKYNPIQDWPHSVGASDVVTETERMFGWAIAESGNVSPWGLAYRAASGRCLAPAQRGQRPSRWPGSYTCDTRAISGVLRAPTLHRPGMPFARDCSASVSGQQNIALRLIAGAGWYVRNDVIARDLGVETIGEFVRRLTKRAFKPRRRRPTHRTTWHLLDRPIRDTSSQGTCNEKQLHSVIATPAALTQHTRPHNEKPRKREERIEIGSKTQIEIEVDDPLYQSVCRFARGPSDHLNRSRWEREGRRAYWTPFGEQGLIVELQLKAGQGAKAINGPEPELKEGPEPKLRTGLRFKIIVKMGQNLKLDRDVSCFEYCTKVLSVLPRQLTGGGAPDSGGPQNRVGHGAGSCAKIINNRVNMDQDADEMRYGKGLVNQNWLVKNEEEKLPPLELVRSSFFTSTKNDSETAKHSDRKQEFDKAVNLYTTRKTDIVAKHHLPFSPPPERKKHTYSKNDRDANDIPSLKVSLKPDLRILASEPNQSVGSNTTVTITEEDEKMLHFLKSKGLTLEDIRKITDEIEDDKKYTALSSEKDKTEYSDMEREYFEKIREALLQSKGVRKKELLSFLFYLSLDNHDCVKSLLCRSEMNEDVSQPLASSLADAYSRR</sequence>
<dbReference type="Gene3D" id="3.60.10.10">
    <property type="entry name" value="Endonuclease/exonuclease/phosphatase"/>
    <property type="match status" value="1"/>
</dbReference>
<gene>
    <name evidence="2" type="ORF">EVAR_38041_1</name>
</gene>
<keyword evidence="3" id="KW-1185">Reference proteome</keyword>
<protein>
    <submittedName>
        <fullName evidence="2">Uncharacterized protein</fullName>
    </submittedName>
</protein>